<dbReference type="EnsemblMetazoa" id="XM_014403663.2">
    <property type="protein sequence ID" value="XP_014259149.1"/>
    <property type="gene ID" value="LOC106672323"/>
</dbReference>
<protein>
    <recommendedName>
        <fullName evidence="1">CHK kinase-like domain-containing protein</fullName>
    </recommendedName>
</protein>
<dbReference type="SMART" id="SM00587">
    <property type="entry name" value="CHK"/>
    <property type="match status" value="1"/>
</dbReference>
<evidence type="ECO:0000259" key="1">
    <source>
        <dbReference type="SMART" id="SM00587"/>
    </source>
</evidence>
<dbReference type="InterPro" id="IPR011009">
    <property type="entry name" value="Kinase-like_dom_sf"/>
</dbReference>
<accession>A0A8I6TK63</accession>
<evidence type="ECO:0000313" key="3">
    <source>
        <dbReference type="Proteomes" id="UP000494040"/>
    </source>
</evidence>
<dbReference type="PANTHER" id="PTHR11012">
    <property type="entry name" value="PROTEIN KINASE-LIKE DOMAIN-CONTAINING"/>
    <property type="match status" value="1"/>
</dbReference>
<organism evidence="2 3">
    <name type="scientific">Cimex lectularius</name>
    <name type="common">Bed bug</name>
    <name type="synonym">Acanthia lectularia</name>
    <dbReference type="NCBI Taxonomy" id="79782"/>
    <lineage>
        <taxon>Eukaryota</taxon>
        <taxon>Metazoa</taxon>
        <taxon>Ecdysozoa</taxon>
        <taxon>Arthropoda</taxon>
        <taxon>Hexapoda</taxon>
        <taxon>Insecta</taxon>
        <taxon>Pterygota</taxon>
        <taxon>Neoptera</taxon>
        <taxon>Paraneoptera</taxon>
        <taxon>Hemiptera</taxon>
        <taxon>Heteroptera</taxon>
        <taxon>Panheteroptera</taxon>
        <taxon>Cimicomorpha</taxon>
        <taxon>Cimicidae</taxon>
        <taxon>Cimex</taxon>
    </lineage>
</organism>
<name>A0A8I6TK63_CIMLE</name>
<keyword evidence="3" id="KW-1185">Reference proteome</keyword>
<dbReference type="KEGG" id="clec:106672323"/>
<dbReference type="PANTHER" id="PTHR11012:SF8">
    <property type="entry name" value="JUVENILE HORMONE-INDUCIBLE PROTEIN 26"/>
    <property type="match status" value="1"/>
</dbReference>
<dbReference type="InterPro" id="IPR004119">
    <property type="entry name" value="EcKL"/>
</dbReference>
<dbReference type="Gene3D" id="3.90.1200.10">
    <property type="match status" value="1"/>
</dbReference>
<dbReference type="OrthoDB" id="190089at2759"/>
<dbReference type="InterPro" id="IPR015897">
    <property type="entry name" value="CHK_kinase-like"/>
</dbReference>
<gene>
    <name evidence="2" type="primary">106672323</name>
</gene>
<dbReference type="Proteomes" id="UP000494040">
    <property type="component" value="Unassembled WGS sequence"/>
</dbReference>
<dbReference type="AlphaFoldDB" id="A0A8I6TK63"/>
<evidence type="ECO:0000313" key="2">
    <source>
        <dbReference type="EnsemblMetazoa" id="XP_014259149.1"/>
    </source>
</evidence>
<proteinExistence type="predicted"/>
<dbReference type="SUPFAM" id="SSF56112">
    <property type="entry name" value="Protein kinase-like (PK-like)"/>
    <property type="match status" value="1"/>
</dbReference>
<feature type="domain" description="CHK kinase-like" evidence="1">
    <location>
        <begin position="122"/>
        <end position="316"/>
    </location>
</feature>
<dbReference type="OMA" id="FEQGYMD"/>
<reference evidence="2" key="1">
    <citation type="submission" date="2022-01" db="UniProtKB">
        <authorList>
            <consortium name="EnsemblMetazoa"/>
        </authorList>
    </citation>
    <scope>IDENTIFICATION</scope>
</reference>
<dbReference type="Pfam" id="PF02958">
    <property type="entry name" value="EcKL"/>
    <property type="match status" value="1"/>
</dbReference>
<sequence length="402" mass="46467">MDSIKKVIQLIVDDGVFGPVKLKSVNFREKDEAHVSHFASSIVGVAVTVENDSSECIHRLIVKLPVNSDLIKELLMSDVLFKNEVLMYEELLPLLKAQELDVFPKMYYGNFTEGKETSRDMIILEDLSPGGFTLTEEKVFMDFNHFSLALEKLGRFHALSHKTKRENAQEFRRLYGQLSKSKFENEKVPDIQKISCTAMQRGIKHVMEKGDKLELLNQLLEKTNGLKAMVEKLFEPEEPFAVLCHGDFNRNNVFFKYENGKPVDVKFFDLQTPRYTTPSLDLAFILYMNTTKELREKHWDDMLRCYWDGFTAVLTELPFDFDQFHRHFAKTAIYGYIPCSFFLPYMMEPNPLPLQSMENLDTEAKVKMMMAIGGETATETIGDVVQHLLDKGYIEAFLHLYD</sequence>